<keyword evidence="1" id="KW-0732">Signal</keyword>
<dbReference type="EMBL" id="JAULRT010000052">
    <property type="protein sequence ID" value="MDO3382142.1"/>
    <property type="molecule type" value="Genomic_DNA"/>
</dbReference>
<evidence type="ECO:0000256" key="1">
    <source>
        <dbReference type="SAM" id="SignalP"/>
    </source>
</evidence>
<reference evidence="2" key="1">
    <citation type="submission" date="2023-07" db="EMBL/GenBank/DDBJ databases">
        <title>Gilvimarinus algae sp. nov., isolated from the surface of Kelp.</title>
        <authorList>
            <person name="Sun Y.Y."/>
            <person name="Gong Y."/>
            <person name="Du Z.J."/>
        </authorList>
    </citation>
    <scope>NUCLEOTIDE SEQUENCE</scope>
    <source>
        <strain evidence="2">SDUM040014</strain>
    </source>
</reference>
<proteinExistence type="predicted"/>
<protein>
    <submittedName>
        <fullName evidence="2">Lipid A deacylase LpxR family protein</fullName>
    </submittedName>
</protein>
<dbReference type="Proteomes" id="UP001168380">
    <property type="component" value="Unassembled WGS sequence"/>
</dbReference>
<evidence type="ECO:0000313" key="2">
    <source>
        <dbReference type="EMBL" id="MDO3382142.1"/>
    </source>
</evidence>
<organism evidence="2 3">
    <name type="scientific">Gilvimarinus algae</name>
    <dbReference type="NCBI Taxonomy" id="3058037"/>
    <lineage>
        <taxon>Bacteria</taxon>
        <taxon>Pseudomonadati</taxon>
        <taxon>Pseudomonadota</taxon>
        <taxon>Gammaproteobacteria</taxon>
        <taxon>Cellvibrionales</taxon>
        <taxon>Cellvibrionaceae</taxon>
        <taxon>Gilvimarinus</taxon>
    </lineage>
</organism>
<comment type="caution">
    <text evidence="2">The sequence shown here is derived from an EMBL/GenBank/DDBJ whole genome shotgun (WGS) entry which is preliminary data.</text>
</comment>
<sequence>MKYLLMLLALAAALSPITGASGANGGATDSLAATAEQRPYSDTSSVALAFENDVLAGGANDKDYTYGLNLTYTGPAARDAWLSPQPLEHWLNDTLTTKLLPRLKGAGATRHSLEFGVYGFTPDDIELAEPIADDRPYASLVYMASYTETVNHANNESWQSGLSIGILGLDVVGSAQNTVHDWIDSSEARGWHNQISDGGEPTAKYTLAHQKLIGASEHLELKSTVQGSVGYLTEASYALSFRAGQIRSDWWSFDPELTSYGEKSVVNAEGLAVSEHYLWGGIAVKARAYNAFLQGQFRDSAVSYQADELNHGLIEAWLGYTLAFNNGYRLSYVLRGHTSEIKTGRGDRSLLWGGLVVARSF</sequence>
<accession>A0ABT8TDH9</accession>
<dbReference type="Pfam" id="PF09982">
    <property type="entry name" value="LpxR"/>
    <property type="match status" value="1"/>
</dbReference>
<gene>
    <name evidence="2" type="ORF">QWI16_08135</name>
</gene>
<dbReference type="RefSeq" id="WP_302712302.1">
    <property type="nucleotide sequence ID" value="NZ_JAULRT010000052.1"/>
</dbReference>
<keyword evidence="3" id="KW-1185">Reference proteome</keyword>
<dbReference type="InterPro" id="IPR018707">
    <property type="entry name" value="LpxR"/>
</dbReference>
<feature type="signal peptide" evidence="1">
    <location>
        <begin position="1"/>
        <end position="22"/>
    </location>
</feature>
<name>A0ABT8TDH9_9GAMM</name>
<feature type="chain" id="PRO_5047413819" evidence="1">
    <location>
        <begin position="23"/>
        <end position="361"/>
    </location>
</feature>
<dbReference type="Gene3D" id="2.40.128.140">
    <property type="entry name" value="Outer membrane protein"/>
    <property type="match status" value="1"/>
</dbReference>
<evidence type="ECO:0000313" key="3">
    <source>
        <dbReference type="Proteomes" id="UP001168380"/>
    </source>
</evidence>
<dbReference type="InterPro" id="IPR037107">
    <property type="entry name" value="Put_OMP_sf"/>
</dbReference>